<keyword evidence="4" id="KW-0808">Transferase</keyword>
<protein>
    <submittedName>
        <fullName evidence="4">Zinc finger, C3HC4 type (RING finger)</fullName>
        <ecNumber evidence="4">2.3.2.27</ecNumber>
    </submittedName>
</protein>
<evidence type="ECO:0000256" key="2">
    <source>
        <dbReference type="SAM" id="Phobius"/>
    </source>
</evidence>
<keyword evidence="1" id="KW-0863">Zinc-finger</keyword>
<evidence type="ECO:0000256" key="1">
    <source>
        <dbReference type="PROSITE-ProRule" id="PRU00175"/>
    </source>
</evidence>
<feature type="domain" description="RING-type" evidence="3">
    <location>
        <begin position="73"/>
        <end position="115"/>
    </location>
</feature>
<dbReference type="Gene3D" id="3.30.40.10">
    <property type="entry name" value="Zinc/RING finger domain, C3HC4 (zinc finger)"/>
    <property type="match status" value="1"/>
</dbReference>
<dbReference type="SMART" id="SM00184">
    <property type="entry name" value="RING"/>
    <property type="match status" value="1"/>
</dbReference>
<accession>A0ABD1IIT4</accession>
<evidence type="ECO:0000313" key="5">
    <source>
        <dbReference type="Proteomes" id="UP001567538"/>
    </source>
</evidence>
<dbReference type="InterPro" id="IPR013083">
    <property type="entry name" value="Znf_RING/FYVE/PHD"/>
</dbReference>
<dbReference type="Proteomes" id="UP001567538">
    <property type="component" value="Unassembled WGS sequence"/>
</dbReference>
<dbReference type="Pfam" id="PF13639">
    <property type="entry name" value="zf-RING_2"/>
    <property type="match status" value="1"/>
</dbReference>
<dbReference type="PROSITE" id="PS50089">
    <property type="entry name" value="ZF_RING_2"/>
    <property type="match status" value="1"/>
</dbReference>
<evidence type="ECO:0000313" key="4">
    <source>
        <dbReference type="EMBL" id="KAL1568392.1"/>
    </source>
</evidence>
<dbReference type="GO" id="GO:0061630">
    <property type="term" value="F:ubiquitin protein ligase activity"/>
    <property type="evidence" value="ECO:0007669"/>
    <property type="project" value="UniProtKB-EC"/>
</dbReference>
<dbReference type="EMBL" id="JBEAFC010000001">
    <property type="protein sequence ID" value="KAL1568392.1"/>
    <property type="molecule type" value="Genomic_DNA"/>
</dbReference>
<organism evidence="4 5">
    <name type="scientific">Salvia divinorum</name>
    <name type="common">Maria pastora</name>
    <name type="synonym">Diviner's sage</name>
    <dbReference type="NCBI Taxonomy" id="28513"/>
    <lineage>
        <taxon>Eukaryota</taxon>
        <taxon>Viridiplantae</taxon>
        <taxon>Streptophyta</taxon>
        <taxon>Embryophyta</taxon>
        <taxon>Tracheophyta</taxon>
        <taxon>Spermatophyta</taxon>
        <taxon>Magnoliopsida</taxon>
        <taxon>eudicotyledons</taxon>
        <taxon>Gunneridae</taxon>
        <taxon>Pentapetalae</taxon>
        <taxon>asterids</taxon>
        <taxon>lamiids</taxon>
        <taxon>Lamiales</taxon>
        <taxon>Lamiaceae</taxon>
        <taxon>Nepetoideae</taxon>
        <taxon>Mentheae</taxon>
        <taxon>Salviinae</taxon>
        <taxon>Salvia</taxon>
        <taxon>Salvia subgen. Calosphace</taxon>
    </lineage>
</organism>
<feature type="transmembrane region" description="Helical" evidence="2">
    <location>
        <begin position="15"/>
        <end position="38"/>
    </location>
</feature>
<keyword evidence="2" id="KW-0472">Membrane</keyword>
<keyword evidence="4" id="KW-0012">Acyltransferase</keyword>
<dbReference type="GO" id="GO:0008270">
    <property type="term" value="F:zinc ion binding"/>
    <property type="evidence" value="ECO:0007669"/>
    <property type="project" value="UniProtKB-KW"/>
</dbReference>
<dbReference type="PANTHER" id="PTHR47662:SF1">
    <property type="entry name" value="RING-TYPE DOMAIN-CONTAINING PROTEIN"/>
    <property type="match status" value="1"/>
</dbReference>
<evidence type="ECO:0000259" key="3">
    <source>
        <dbReference type="PROSITE" id="PS50089"/>
    </source>
</evidence>
<proteinExistence type="predicted"/>
<keyword evidence="1" id="KW-0862">Zinc</keyword>
<keyword evidence="5" id="KW-1185">Reference proteome</keyword>
<gene>
    <name evidence="4" type="primary">RHA2A</name>
    <name evidence="4" type="ORF">AAHA92_00012</name>
</gene>
<dbReference type="InterPro" id="IPR001841">
    <property type="entry name" value="Znf_RING"/>
</dbReference>
<keyword evidence="2" id="KW-1133">Transmembrane helix</keyword>
<dbReference type="SUPFAM" id="SSF57850">
    <property type="entry name" value="RING/U-box"/>
    <property type="match status" value="1"/>
</dbReference>
<dbReference type="EC" id="2.3.2.27" evidence="4"/>
<dbReference type="AlphaFoldDB" id="A0ABD1IIT4"/>
<sequence length="133" mass="14862">MGLQNHLSDLASESILIIMTTLLAKTVAYLHSLILSFLHNLGLERHFVSSLGDQLAINRGCSYPSHQDPDADCAVCLNRLARGDHVRTLACRHVFHKDCFDGWLRHLNFNCPLCRAPVVSDDCWIGSHLAARE</sequence>
<name>A0ABD1IIT4_SALDI</name>
<keyword evidence="2" id="KW-0812">Transmembrane</keyword>
<reference evidence="4 5" key="1">
    <citation type="submission" date="2024-06" db="EMBL/GenBank/DDBJ databases">
        <title>A chromosome level genome sequence of Diviner's sage (Salvia divinorum).</title>
        <authorList>
            <person name="Ford S.A."/>
            <person name="Ro D.-K."/>
            <person name="Ness R.W."/>
            <person name="Phillips M.A."/>
        </authorList>
    </citation>
    <scope>NUCLEOTIDE SEQUENCE [LARGE SCALE GENOMIC DNA]</scope>
    <source>
        <strain evidence="4">SAF-2024a</strain>
        <tissue evidence="4">Leaf</tissue>
    </source>
</reference>
<dbReference type="PANTHER" id="PTHR47662">
    <property type="entry name" value="RING-TYPE DOMAIN-CONTAINING PROTEIN"/>
    <property type="match status" value="1"/>
</dbReference>
<keyword evidence="1" id="KW-0479">Metal-binding</keyword>
<comment type="caution">
    <text evidence="4">The sequence shown here is derived from an EMBL/GenBank/DDBJ whole genome shotgun (WGS) entry which is preliminary data.</text>
</comment>